<comment type="cofactor">
    <cofactor evidence="4">
        <name>Fe(2+)</name>
        <dbReference type="ChEBI" id="CHEBI:29033"/>
    </cofactor>
</comment>
<evidence type="ECO:0000313" key="6">
    <source>
        <dbReference type="EMBL" id="MBV2133136.1"/>
    </source>
</evidence>
<keyword evidence="2" id="KW-0677">Repeat</keyword>
<dbReference type="Pfam" id="PF00903">
    <property type="entry name" value="Glyoxalase"/>
    <property type="match status" value="1"/>
</dbReference>
<evidence type="ECO:0000256" key="3">
    <source>
        <dbReference type="ARBA" id="ARBA00023004"/>
    </source>
</evidence>
<keyword evidence="7" id="KW-1185">Reference proteome</keyword>
<keyword evidence="4" id="KW-0560">Oxidoreductase</keyword>
<protein>
    <submittedName>
        <fullName evidence="6">VOC family protein</fullName>
    </submittedName>
</protein>
<accession>A0ABS6MXT3</accession>
<proteinExistence type="inferred from homology"/>
<dbReference type="CDD" id="cd07237">
    <property type="entry name" value="BphC1-RGP6_C_like"/>
    <property type="match status" value="1"/>
</dbReference>
<dbReference type="InterPro" id="IPR000486">
    <property type="entry name" value="Xdiol_ring_cleave_dOase_1/2"/>
</dbReference>
<feature type="domain" description="VOC" evidence="5">
    <location>
        <begin position="142"/>
        <end position="258"/>
    </location>
</feature>
<evidence type="ECO:0000256" key="1">
    <source>
        <dbReference type="ARBA" id="ARBA00022723"/>
    </source>
</evidence>
<comment type="caution">
    <text evidence="6">The sequence shown here is derived from an EMBL/GenBank/DDBJ whole genome shotgun (WGS) entry which is preliminary data.</text>
</comment>
<comment type="similarity">
    <text evidence="4">Belongs to the extradiol ring-cleavage dioxygenase family.</text>
</comment>
<evidence type="ECO:0000259" key="5">
    <source>
        <dbReference type="PROSITE" id="PS51819"/>
    </source>
</evidence>
<organism evidence="6 7">
    <name type="scientific">Geopseudomonas aromaticivorans</name>
    <dbReference type="NCBI Taxonomy" id="2849492"/>
    <lineage>
        <taxon>Bacteria</taxon>
        <taxon>Pseudomonadati</taxon>
        <taxon>Pseudomonadota</taxon>
        <taxon>Gammaproteobacteria</taxon>
        <taxon>Pseudomonadales</taxon>
        <taxon>Pseudomonadaceae</taxon>
        <taxon>Geopseudomonas</taxon>
    </lineage>
</organism>
<dbReference type="InterPro" id="IPR037523">
    <property type="entry name" value="VOC_core"/>
</dbReference>
<dbReference type="RefSeq" id="WP_217681603.1">
    <property type="nucleotide sequence ID" value="NZ_JAHRGL010000020.1"/>
</dbReference>
<evidence type="ECO:0000256" key="2">
    <source>
        <dbReference type="ARBA" id="ARBA00022737"/>
    </source>
</evidence>
<keyword evidence="1" id="KW-0479">Metal-binding</keyword>
<dbReference type="EMBL" id="JAHRGL010000020">
    <property type="protein sequence ID" value="MBV2133136.1"/>
    <property type="molecule type" value="Genomic_DNA"/>
</dbReference>
<gene>
    <name evidence="6" type="ORF">KRX52_10010</name>
</gene>
<keyword evidence="4" id="KW-0058">Aromatic hydrocarbons catabolism</keyword>
<evidence type="ECO:0000256" key="4">
    <source>
        <dbReference type="RuleBase" id="RU000683"/>
    </source>
</evidence>
<reference evidence="6 7" key="1">
    <citation type="submission" date="2021-06" db="EMBL/GenBank/DDBJ databases">
        <title>Differences between aerobic and microaerobic xylene degrading microbial communities.</title>
        <authorList>
            <person name="Banerjee S."/>
            <person name="Tancsics A."/>
        </authorList>
    </citation>
    <scope>NUCLEOTIDE SEQUENCE [LARGE SCALE GENOMIC DNA]</scope>
    <source>
        <strain evidence="6 7">MAP12</strain>
    </source>
</reference>
<name>A0ABS6MXT3_9GAMM</name>
<dbReference type="Proteomes" id="UP000813068">
    <property type="component" value="Unassembled WGS sequence"/>
</dbReference>
<dbReference type="PROSITE" id="PS51819">
    <property type="entry name" value="VOC"/>
    <property type="match status" value="1"/>
</dbReference>
<keyword evidence="3 4" id="KW-0408">Iron</keyword>
<dbReference type="PROSITE" id="PS00082">
    <property type="entry name" value="EXTRADIOL_DIOXYGENAS"/>
    <property type="match status" value="1"/>
</dbReference>
<evidence type="ECO:0000313" key="7">
    <source>
        <dbReference type="Proteomes" id="UP000813068"/>
    </source>
</evidence>
<sequence>MIKALSYAVVHTPHLAEWLKMAGEHIGMQVEIVQPGECARLRVDEKVQRFVLQAVAGEASMTMGFEAVDAAAFAQARQALQDAGYQTQPGSPEECELRAVDDLFHFNDPDGCRVEVALGLADAATPFVPGRPLGGFRTGELGLGHVAFITPKFEEMCHLYKEVLQFRLSDYTSVPFRVEFLHVNPRHHTLGIAYTGGPRKLYHLMIEYNDFDDLGRAHDIALENPESIGVTFGRHINDHMTSFYLKNPDGWMLELGWAGRTIGPDWQVEELSGMSLWGHDRTWLPADKRQLAREILKDLSKRGLRAPVVTTSQTAKVSQ</sequence>
<dbReference type="InterPro" id="IPR004360">
    <property type="entry name" value="Glyas_Fos-R_dOase_dom"/>
</dbReference>
<keyword evidence="4" id="KW-0223">Dioxygenase</keyword>